<comment type="cofactor">
    <cofactor evidence="2">
        <name>Mn(2+)</name>
        <dbReference type="ChEBI" id="CHEBI:29035"/>
    </cofactor>
    <text evidence="2">The Mn(2+) ion enhances activity.</text>
</comment>
<sequence length="424" mass="44243">MPSSPSPRPHLDGLAEVYRDLHTHPELAFAEHRTARIVAERLRAAGYETTTGVGGTGVVGVLRSGEGPTVAVRADMDALPVREQTGLPYASTARATDTDGREVPVMHACGHDMHVTCLLGAAAELAAHRDTWRGTVLLVFQPAEELGGGARAMIDDGLYERFGRPEVVLGQHVSPLPAGFVGLHAGPAFAAADSLRVVLHGRGGHGSRPEACVDPVLMAAATVQRLQGVVAREVAGTSTAVVTVGALHAGTKPNIIPDRAELLLSVRTFEPEVRETVLRAVERIVRGEAAASGAPREPEIAYTESFPAVVNDPAACDRTRHALTEALGASRLVDPGPATGSEDVGLLAQAAGAPCVYWLLGGADPTAFASARTFEDLAKVARSQPSNHSPHFAPVVEPTLSTGITALTAAARTWLGSPKDEPGR</sequence>
<dbReference type="SUPFAM" id="SSF55031">
    <property type="entry name" value="Bacterial exopeptidase dimerisation domain"/>
    <property type="match status" value="1"/>
</dbReference>
<dbReference type="InterPro" id="IPR011650">
    <property type="entry name" value="Peptidase_M20_dimer"/>
</dbReference>
<dbReference type="PANTHER" id="PTHR11014">
    <property type="entry name" value="PEPTIDASE M20 FAMILY MEMBER"/>
    <property type="match status" value="1"/>
</dbReference>
<dbReference type="InterPro" id="IPR017439">
    <property type="entry name" value="Amidohydrolase"/>
</dbReference>
<dbReference type="SUPFAM" id="SSF53187">
    <property type="entry name" value="Zn-dependent exopeptidases"/>
    <property type="match status" value="1"/>
</dbReference>
<reference evidence="4" key="2">
    <citation type="submission" date="2020-09" db="EMBL/GenBank/DDBJ databases">
        <authorList>
            <person name="Sun Q."/>
            <person name="Ohkuma M."/>
        </authorList>
    </citation>
    <scope>NUCLEOTIDE SEQUENCE</scope>
    <source>
        <strain evidence="4">JCM 3302</strain>
    </source>
</reference>
<dbReference type="NCBIfam" id="TIGR01891">
    <property type="entry name" value="amidohydrolases"/>
    <property type="match status" value="1"/>
</dbReference>
<dbReference type="Proteomes" id="UP000641386">
    <property type="component" value="Unassembled WGS sequence"/>
</dbReference>
<dbReference type="EMBL" id="BNBC01000050">
    <property type="protein sequence ID" value="GHF06485.1"/>
    <property type="molecule type" value="Genomic_DNA"/>
</dbReference>
<name>A0A919E2S2_9ACTN</name>
<feature type="domain" description="Peptidase M20 dimerisation" evidence="3">
    <location>
        <begin position="194"/>
        <end position="289"/>
    </location>
</feature>
<dbReference type="Gene3D" id="3.30.70.360">
    <property type="match status" value="1"/>
</dbReference>
<keyword evidence="5" id="KW-1185">Reference proteome</keyword>
<protein>
    <submittedName>
        <fullName evidence="4">Peptidase</fullName>
    </submittedName>
</protein>
<keyword evidence="2" id="KW-0479">Metal-binding</keyword>
<dbReference type="RefSeq" id="WP_189907113.1">
    <property type="nucleotide sequence ID" value="NZ_BNBC01000050.1"/>
</dbReference>
<feature type="binding site" evidence="2">
    <location>
        <position position="109"/>
    </location>
    <ligand>
        <name>Mn(2+)</name>
        <dbReference type="ChEBI" id="CHEBI:29035"/>
        <label>2</label>
    </ligand>
</feature>
<evidence type="ECO:0000313" key="5">
    <source>
        <dbReference type="Proteomes" id="UP000641386"/>
    </source>
</evidence>
<dbReference type="InterPro" id="IPR002933">
    <property type="entry name" value="Peptidase_M20"/>
</dbReference>
<keyword evidence="1" id="KW-0378">Hydrolase</keyword>
<feature type="binding site" evidence="2">
    <location>
        <position position="111"/>
    </location>
    <ligand>
        <name>Mn(2+)</name>
        <dbReference type="ChEBI" id="CHEBI:29035"/>
        <label>2</label>
    </ligand>
</feature>
<comment type="caution">
    <text evidence="4">The sequence shown here is derived from an EMBL/GenBank/DDBJ whole genome shotgun (WGS) entry which is preliminary data.</text>
</comment>
<dbReference type="Pfam" id="PF07687">
    <property type="entry name" value="M20_dimer"/>
    <property type="match status" value="1"/>
</dbReference>
<dbReference type="GO" id="GO:0019877">
    <property type="term" value="P:diaminopimelate biosynthetic process"/>
    <property type="evidence" value="ECO:0007669"/>
    <property type="project" value="UniProtKB-ARBA"/>
</dbReference>
<proteinExistence type="predicted"/>
<dbReference type="Gene3D" id="3.40.630.10">
    <property type="entry name" value="Zn peptidases"/>
    <property type="match status" value="1"/>
</dbReference>
<dbReference type="InterPro" id="IPR036264">
    <property type="entry name" value="Bact_exopeptidase_dim_dom"/>
</dbReference>
<keyword evidence="2" id="KW-0464">Manganese</keyword>
<dbReference type="PANTHER" id="PTHR11014:SF63">
    <property type="entry name" value="METALLOPEPTIDASE, PUTATIVE (AFU_ORTHOLOGUE AFUA_6G09600)-RELATED"/>
    <property type="match status" value="1"/>
</dbReference>
<accession>A0A919E2S2</accession>
<dbReference type="GO" id="GO:0046872">
    <property type="term" value="F:metal ion binding"/>
    <property type="evidence" value="ECO:0007669"/>
    <property type="project" value="UniProtKB-KW"/>
</dbReference>
<evidence type="ECO:0000259" key="3">
    <source>
        <dbReference type="Pfam" id="PF07687"/>
    </source>
</evidence>
<reference evidence="4" key="1">
    <citation type="journal article" date="2014" name="Int. J. Syst. Evol. Microbiol.">
        <title>Complete genome sequence of Corynebacterium casei LMG S-19264T (=DSM 44701T), isolated from a smear-ripened cheese.</title>
        <authorList>
            <consortium name="US DOE Joint Genome Institute (JGI-PGF)"/>
            <person name="Walter F."/>
            <person name="Albersmeier A."/>
            <person name="Kalinowski J."/>
            <person name="Ruckert C."/>
        </authorList>
    </citation>
    <scope>NUCLEOTIDE SEQUENCE</scope>
    <source>
        <strain evidence="4">JCM 3302</strain>
    </source>
</reference>
<dbReference type="PIRSF" id="PIRSF005962">
    <property type="entry name" value="Pept_M20D_amidohydro"/>
    <property type="match status" value="1"/>
</dbReference>
<dbReference type="GO" id="GO:0050118">
    <property type="term" value="F:N-acetyldiaminopimelate deacetylase activity"/>
    <property type="evidence" value="ECO:0007669"/>
    <property type="project" value="UniProtKB-ARBA"/>
</dbReference>
<gene>
    <name evidence="4" type="ORF">GCM10014715_73140</name>
</gene>
<dbReference type="FunFam" id="3.30.70.360:FF:000001">
    <property type="entry name" value="N-acetyldiaminopimelate deacetylase"/>
    <property type="match status" value="1"/>
</dbReference>
<evidence type="ECO:0000256" key="2">
    <source>
        <dbReference type="PIRSR" id="PIRSR005962-1"/>
    </source>
</evidence>
<feature type="binding site" evidence="2">
    <location>
        <position position="172"/>
    </location>
    <ligand>
        <name>Mn(2+)</name>
        <dbReference type="ChEBI" id="CHEBI:29035"/>
        <label>2</label>
    </ligand>
</feature>
<feature type="binding site" evidence="2">
    <location>
        <position position="145"/>
    </location>
    <ligand>
        <name>Mn(2+)</name>
        <dbReference type="ChEBI" id="CHEBI:29035"/>
        <label>2</label>
    </ligand>
</feature>
<organism evidence="4 5">
    <name type="scientific">Streptomyces spiralis</name>
    <dbReference type="NCBI Taxonomy" id="66376"/>
    <lineage>
        <taxon>Bacteria</taxon>
        <taxon>Bacillati</taxon>
        <taxon>Actinomycetota</taxon>
        <taxon>Actinomycetes</taxon>
        <taxon>Kitasatosporales</taxon>
        <taxon>Streptomycetaceae</taxon>
        <taxon>Streptomyces</taxon>
    </lineage>
</organism>
<dbReference type="Pfam" id="PF01546">
    <property type="entry name" value="Peptidase_M20"/>
    <property type="match status" value="1"/>
</dbReference>
<evidence type="ECO:0000313" key="4">
    <source>
        <dbReference type="EMBL" id="GHF06485.1"/>
    </source>
</evidence>
<dbReference type="AlphaFoldDB" id="A0A919E2S2"/>
<evidence type="ECO:0000256" key="1">
    <source>
        <dbReference type="ARBA" id="ARBA00022801"/>
    </source>
</evidence>